<dbReference type="EMBL" id="HBGK01006779">
    <property type="protein sequence ID" value="CAD9274630.1"/>
    <property type="molecule type" value="Transcribed_RNA"/>
</dbReference>
<dbReference type="EMBL" id="HBGK01006780">
    <property type="protein sequence ID" value="CAD9274631.1"/>
    <property type="molecule type" value="Transcribed_RNA"/>
</dbReference>
<organism evidence="2">
    <name type="scientific">Grammatophora oceanica</name>
    <dbReference type="NCBI Taxonomy" id="210454"/>
    <lineage>
        <taxon>Eukaryota</taxon>
        <taxon>Sar</taxon>
        <taxon>Stramenopiles</taxon>
        <taxon>Ochrophyta</taxon>
        <taxon>Bacillariophyta</taxon>
        <taxon>Fragilariophyceae</taxon>
        <taxon>Fragilariophycidae</taxon>
        <taxon>Rhabdonematales</taxon>
        <taxon>Grammatophoraceae</taxon>
        <taxon>Grammatophora</taxon>
    </lineage>
</organism>
<name>A0A6U5H2Q2_9STRA</name>
<evidence type="ECO:0000313" key="2">
    <source>
        <dbReference type="EMBL" id="CAD9274631.1"/>
    </source>
</evidence>
<protein>
    <submittedName>
        <fullName evidence="2">Uncharacterized protein</fullName>
    </submittedName>
</protein>
<evidence type="ECO:0000313" key="1">
    <source>
        <dbReference type="EMBL" id="CAD9274630.1"/>
    </source>
</evidence>
<dbReference type="AlphaFoldDB" id="A0A6U5H2Q2"/>
<accession>A0A6U5H2Q2</accession>
<proteinExistence type="predicted"/>
<reference evidence="2" key="1">
    <citation type="submission" date="2021-01" db="EMBL/GenBank/DDBJ databases">
        <authorList>
            <person name="Corre E."/>
            <person name="Pelletier E."/>
            <person name="Niang G."/>
            <person name="Scheremetjew M."/>
            <person name="Finn R."/>
            <person name="Kale V."/>
            <person name="Holt S."/>
            <person name="Cochrane G."/>
            <person name="Meng A."/>
            <person name="Brown T."/>
            <person name="Cohen L."/>
        </authorList>
    </citation>
    <scope>NUCLEOTIDE SEQUENCE</scope>
    <source>
        <strain evidence="2">CCMP 410</strain>
    </source>
</reference>
<gene>
    <name evidence="1" type="ORF">GOCE00092_LOCUS3538</name>
    <name evidence="2" type="ORF">GOCE00092_LOCUS3539</name>
</gene>
<sequence>MRMGLIEFQSLLVTTMTGILKQRYGRTSIVPTERYMDLYCDLFGKMWTSTAIFSHLCRHLDTISSNDDEARSLACLERSNHGVRVGASTINTPGSKMLRELVAFQYNSAKVRQWMGSTERRLEPLFRKLFAWELITEKRFLTCNKPH</sequence>